<feature type="binding site" evidence="7 11">
    <location>
        <position position="440"/>
    </location>
    <ligand>
        <name>[4Fe-4S] cluster</name>
        <dbReference type="ChEBI" id="CHEBI:49883"/>
    </ligand>
</feature>
<comment type="pathway">
    <text evidence="1 7 8">Purine metabolism; IMP biosynthesis via de novo pathway; N(1)-(5-phospho-D-ribosyl)glycinamide from 5-phospho-alpha-D-ribose 1-diphosphate: step 1/2.</text>
</comment>
<dbReference type="CDD" id="cd00715">
    <property type="entry name" value="GPATase_N"/>
    <property type="match status" value="1"/>
</dbReference>
<dbReference type="InterPro" id="IPR029057">
    <property type="entry name" value="PRTase-like"/>
</dbReference>
<sequence>MAEIHEECGVFGVYHVENAAMLEYYGLHSLQHRGQESSGIAVSDGETINSYKGKGLTVDVFQKEKLSAMKGNTAIGHVRYSTAGGQEAENIQPIVSKGHNGCLAVSHNGQIDNDVELRLELENHGAIFQGTGDSEVILHQIQYERGTLLERITQAARKLDGAFSFLVMDEDRIYAVRDRYGIRPLSYAPCRQGYVISSETCAFEVMGIYESYDLKPGEIVEFSKDIVKHYQYTNDISHHMCAMEYIYFARPDSVVEGKNVHTFRKESGAVLARKDQDLHADIVVGVPDSSLSAAIGYAEESGLPFETGLFKNRYVGRTFIQPTQAMRDQSVRMKLSPVESVVSGKSVVMIDDSIVRGTTSRRIVQLLKSAGAKEVHVRIASPVFAYPCFYGVDTSTRAELIGARLNVEEICDYIKADSLRYLEVEDMREVAGQIGLCLACFDGKYVTNLYTHGKELED</sequence>
<evidence type="ECO:0000256" key="9">
    <source>
        <dbReference type="PIRSR" id="PIRSR000485-1"/>
    </source>
</evidence>
<organism evidence="13 14">
    <name type="scientific">Catenisphaera adipataccumulans</name>
    <dbReference type="NCBI Taxonomy" id="700500"/>
    <lineage>
        <taxon>Bacteria</taxon>
        <taxon>Bacillati</taxon>
        <taxon>Bacillota</taxon>
        <taxon>Erysipelotrichia</taxon>
        <taxon>Erysipelotrichales</taxon>
        <taxon>Erysipelotrichaceae</taxon>
        <taxon>Catenisphaera</taxon>
    </lineage>
</organism>
<dbReference type="InterPro" id="IPR000836">
    <property type="entry name" value="PRTase_dom"/>
</dbReference>
<dbReference type="Gene3D" id="3.40.50.2020">
    <property type="match status" value="1"/>
</dbReference>
<keyword evidence="14" id="KW-1185">Reference proteome</keyword>
<keyword evidence="3 7" id="KW-0328">Glycosyltransferase</keyword>
<dbReference type="NCBIfam" id="TIGR01134">
    <property type="entry name" value="purF"/>
    <property type="match status" value="1"/>
</dbReference>
<dbReference type="PIRSF" id="PIRSF000485">
    <property type="entry name" value="Amd_phspho_trans"/>
    <property type="match status" value="1"/>
</dbReference>
<feature type="binding site" evidence="7 11">
    <location>
        <position position="437"/>
    </location>
    <ligand>
        <name>[4Fe-4S] cluster</name>
        <dbReference type="ChEBI" id="CHEBI:49883"/>
    </ligand>
</feature>
<name>A0A7W8CVR2_9FIRM</name>
<comment type="similarity">
    <text evidence="2 7 8">In the C-terminal section; belongs to the purine/pyrimidine phosphoribosyltransferase family.</text>
</comment>
<comment type="cofactor">
    <cofactor evidence="7 11">
        <name>[4Fe-4S] cluster</name>
        <dbReference type="ChEBI" id="CHEBI:49883"/>
    </cofactor>
    <text evidence="7 11">Binds 1 [4Fe-4S] cluster per subunit.</text>
</comment>
<evidence type="ECO:0000313" key="14">
    <source>
        <dbReference type="Proteomes" id="UP000539953"/>
    </source>
</evidence>
<keyword evidence="7 10" id="KW-0479">Metal-binding</keyword>
<dbReference type="GO" id="GO:0051539">
    <property type="term" value="F:4 iron, 4 sulfur cluster binding"/>
    <property type="evidence" value="ECO:0007669"/>
    <property type="project" value="UniProtKB-KW"/>
</dbReference>
<dbReference type="PANTHER" id="PTHR11907">
    <property type="entry name" value="AMIDOPHOSPHORIBOSYLTRANSFERASE"/>
    <property type="match status" value="1"/>
</dbReference>
<dbReference type="CDD" id="cd06223">
    <property type="entry name" value="PRTases_typeI"/>
    <property type="match status" value="1"/>
</dbReference>
<dbReference type="GO" id="GO:0009113">
    <property type="term" value="P:purine nucleobase biosynthetic process"/>
    <property type="evidence" value="ECO:0007669"/>
    <property type="project" value="UniProtKB-UniRule"/>
</dbReference>
<comment type="cofactor">
    <cofactor evidence="7 10">
        <name>Mg(2+)</name>
        <dbReference type="ChEBI" id="CHEBI:18420"/>
    </cofactor>
    <text evidence="7 10">Binds 1 Mg(2+) ion per subunit.</text>
</comment>
<evidence type="ECO:0000256" key="8">
    <source>
        <dbReference type="PIRNR" id="PIRNR000485"/>
    </source>
</evidence>
<feature type="binding site" evidence="7 10">
    <location>
        <position position="289"/>
    </location>
    <ligand>
        <name>Mg(2+)</name>
        <dbReference type="ChEBI" id="CHEBI:18420"/>
    </ligand>
</feature>
<dbReference type="EC" id="2.4.2.14" evidence="7"/>
<feature type="binding site" evidence="7 10">
    <location>
        <position position="351"/>
    </location>
    <ligand>
        <name>Mg(2+)</name>
        <dbReference type="ChEBI" id="CHEBI:18420"/>
    </ligand>
</feature>
<keyword evidence="6 7" id="KW-0315">Glutamine amidotransferase</keyword>
<keyword evidence="7" id="KW-0004">4Fe-4S</keyword>
<dbReference type="Pfam" id="PF00156">
    <property type="entry name" value="Pribosyltran"/>
    <property type="match status" value="1"/>
</dbReference>
<dbReference type="Proteomes" id="UP000539953">
    <property type="component" value="Unassembled WGS sequence"/>
</dbReference>
<keyword evidence="7 11" id="KW-0408">Iron</keyword>
<feature type="binding site" evidence="7 11">
    <location>
        <position position="241"/>
    </location>
    <ligand>
        <name>[4Fe-4S] cluster</name>
        <dbReference type="ChEBI" id="CHEBI:49883"/>
    </ligand>
</feature>
<keyword evidence="4 7" id="KW-0808">Transferase</keyword>
<dbReference type="SUPFAM" id="SSF53271">
    <property type="entry name" value="PRTase-like"/>
    <property type="match status" value="1"/>
</dbReference>
<evidence type="ECO:0000256" key="11">
    <source>
        <dbReference type="PIRSR" id="PIRSR000485-3"/>
    </source>
</evidence>
<dbReference type="GO" id="GO:0004044">
    <property type="term" value="F:amidophosphoribosyltransferase activity"/>
    <property type="evidence" value="ECO:0007669"/>
    <property type="project" value="UniProtKB-UniRule"/>
</dbReference>
<dbReference type="AlphaFoldDB" id="A0A7W8CVR2"/>
<dbReference type="InterPro" id="IPR017932">
    <property type="entry name" value="GATase_2_dom"/>
</dbReference>
<dbReference type="Gene3D" id="3.60.20.10">
    <property type="entry name" value="Glutamine Phosphoribosylpyrophosphate, subunit 1, domain 1"/>
    <property type="match status" value="1"/>
</dbReference>
<feature type="domain" description="Glutamine amidotransferase type-2" evidence="12">
    <location>
        <begin position="8"/>
        <end position="225"/>
    </location>
</feature>
<evidence type="ECO:0000256" key="1">
    <source>
        <dbReference type="ARBA" id="ARBA00005209"/>
    </source>
</evidence>
<evidence type="ECO:0000256" key="2">
    <source>
        <dbReference type="ARBA" id="ARBA00010138"/>
    </source>
</evidence>
<comment type="catalytic activity">
    <reaction evidence="7 8">
        <text>5-phospho-beta-D-ribosylamine + L-glutamate + diphosphate = 5-phospho-alpha-D-ribose 1-diphosphate + L-glutamine + H2O</text>
        <dbReference type="Rhea" id="RHEA:14905"/>
        <dbReference type="ChEBI" id="CHEBI:15377"/>
        <dbReference type="ChEBI" id="CHEBI:29985"/>
        <dbReference type="ChEBI" id="CHEBI:33019"/>
        <dbReference type="ChEBI" id="CHEBI:58017"/>
        <dbReference type="ChEBI" id="CHEBI:58359"/>
        <dbReference type="ChEBI" id="CHEBI:58681"/>
        <dbReference type="EC" id="2.4.2.14"/>
    </reaction>
</comment>
<dbReference type="InterPro" id="IPR005854">
    <property type="entry name" value="PurF"/>
</dbReference>
<evidence type="ECO:0000256" key="7">
    <source>
        <dbReference type="HAMAP-Rule" id="MF_01931"/>
    </source>
</evidence>
<dbReference type="GO" id="GO:0000287">
    <property type="term" value="F:magnesium ion binding"/>
    <property type="evidence" value="ECO:0007669"/>
    <property type="project" value="UniProtKB-UniRule"/>
</dbReference>
<dbReference type="RefSeq" id="WP_183327205.1">
    <property type="nucleotide sequence ID" value="NZ_JACHHK010000002.1"/>
</dbReference>
<proteinExistence type="inferred from homology"/>
<evidence type="ECO:0000256" key="6">
    <source>
        <dbReference type="ARBA" id="ARBA00022962"/>
    </source>
</evidence>
<keyword evidence="7 10" id="KW-0460">Magnesium</keyword>
<accession>A0A7W8CVR2</accession>
<comment type="caution">
    <text evidence="13">The sequence shown here is derived from an EMBL/GenBank/DDBJ whole genome shotgun (WGS) entry which is preliminary data.</text>
</comment>
<feature type="active site" description="Nucleophile" evidence="7 9">
    <location>
        <position position="8"/>
    </location>
</feature>
<evidence type="ECO:0000256" key="4">
    <source>
        <dbReference type="ARBA" id="ARBA00022679"/>
    </source>
</evidence>
<reference evidence="13 14" key="1">
    <citation type="submission" date="2020-08" db="EMBL/GenBank/DDBJ databases">
        <title>Genomic Encyclopedia of Type Strains, Phase IV (KMG-IV): sequencing the most valuable type-strain genomes for metagenomic binning, comparative biology and taxonomic classification.</title>
        <authorList>
            <person name="Goeker M."/>
        </authorList>
    </citation>
    <scope>NUCLEOTIDE SEQUENCE [LARGE SCALE GENOMIC DNA]</scope>
    <source>
        <strain evidence="13 14">DSM 25799</strain>
    </source>
</reference>
<comment type="function">
    <text evidence="7">Catalyzes the formation of phosphoribosylamine from phosphoribosylpyrophosphate (PRPP) and glutamine.</text>
</comment>
<gene>
    <name evidence="7" type="primary">purF</name>
    <name evidence="13" type="ORF">HNQ47_000494</name>
</gene>
<evidence type="ECO:0000256" key="5">
    <source>
        <dbReference type="ARBA" id="ARBA00022755"/>
    </source>
</evidence>
<evidence type="ECO:0000259" key="12">
    <source>
        <dbReference type="PROSITE" id="PS51278"/>
    </source>
</evidence>
<evidence type="ECO:0000313" key="13">
    <source>
        <dbReference type="EMBL" id="MBB5182475.1"/>
    </source>
</evidence>
<feature type="binding site" evidence="7 10">
    <location>
        <position position="352"/>
    </location>
    <ligand>
        <name>Mg(2+)</name>
        <dbReference type="ChEBI" id="CHEBI:18420"/>
    </ligand>
</feature>
<dbReference type="InterPro" id="IPR029055">
    <property type="entry name" value="Ntn_hydrolases_N"/>
</dbReference>
<keyword evidence="5 7" id="KW-0658">Purine biosynthesis</keyword>
<dbReference type="SUPFAM" id="SSF56235">
    <property type="entry name" value="N-terminal nucleophile aminohydrolases (Ntn hydrolases)"/>
    <property type="match status" value="1"/>
</dbReference>
<dbReference type="EMBL" id="JACHHK010000002">
    <property type="protein sequence ID" value="MBB5182475.1"/>
    <property type="molecule type" value="Genomic_DNA"/>
</dbReference>
<feature type="binding site" evidence="7 11">
    <location>
        <position position="388"/>
    </location>
    <ligand>
        <name>[4Fe-4S] cluster</name>
        <dbReference type="ChEBI" id="CHEBI:49883"/>
    </ligand>
</feature>
<dbReference type="HAMAP" id="MF_01931">
    <property type="entry name" value="PurF"/>
    <property type="match status" value="1"/>
</dbReference>
<dbReference type="GO" id="GO:0006189">
    <property type="term" value="P:'de novo' IMP biosynthetic process"/>
    <property type="evidence" value="ECO:0007669"/>
    <property type="project" value="UniProtKB-UniRule"/>
</dbReference>
<dbReference type="Pfam" id="PF13537">
    <property type="entry name" value="GATase_7"/>
    <property type="match status" value="1"/>
</dbReference>
<dbReference type="PROSITE" id="PS51278">
    <property type="entry name" value="GATASE_TYPE_2"/>
    <property type="match status" value="1"/>
</dbReference>
<keyword evidence="7 11" id="KW-0411">Iron-sulfur</keyword>
<dbReference type="UniPathway" id="UPA00074">
    <property type="reaction ID" value="UER00124"/>
</dbReference>
<protein>
    <recommendedName>
        <fullName evidence="7">Amidophosphoribosyltransferase</fullName>
        <shortName evidence="7">ATase</shortName>
        <ecNumber evidence="7">2.4.2.14</ecNumber>
    </recommendedName>
    <alternativeName>
        <fullName evidence="7">Glutamine phosphoribosylpyrophosphate amidotransferase</fullName>
        <shortName evidence="7">GPATase</shortName>
    </alternativeName>
</protein>
<dbReference type="InterPro" id="IPR035584">
    <property type="entry name" value="PurF_N"/>
</dbReference>
<evidence type="ECO:0000256" key="3">
    <source>
        <dbReference type="ARBA" id="ARBA00022676"/>
    </source>
</evidence>
<evidence type="ECO:0000256" key="10">
    <source>
        <dbReference type="PIRSR" id="PIRSR000485-2"/>
    </source>
</evidence>